<dbReference type="InterPro" id="IPR000719">
    <property type="entry name" value="Prot_kinase_dom"/>
</dbReference>
<protein>
    <submittedName>
        <fullName evidence="9">Mitogen-activated protein kinase kinase kinase 3</fullName>
    </submittedName>
</protein>
<keyword evidence="6" id="KW-0723">Serine/threonine-protein kinase</keyword>
<dbReference type="InterPro" id="IPR011009">
    <property type="entry name" value="Kinase-like_dom_sf"/>
</dbReference>
<keyword evidence="1" id="KW-0808">Transferase</keyword>
<dbReference type="PANTHER" id="PTHR48011">
    <property type="entry name" value="CCR4-NOT TRANSCRIPTIONAL COMPLEX SUBUNIT CAF120-RELATED"/>
    <property type="match status" value="1"/>
</dbReference>
<feature type="domain" description="Protein kinase" evidence="8">
    <location>
        <begin position="11"/>
        <end position="274"/>
    </location>
</feature>
<feature type="compositionally biased region" description="Gly residues" evidence="7">
    <location>
        <begin position="180"/>
        <end position="213"/>
    </location>
</feature>
<dbReference type="PANTHER" id="PTHR48011:SF4">
    <property type="entry name" value="MITOGEN-ACTIVATED PROTEIN KINASE KINASE KINASE 19"/>
    <property type="match status" value="1"/>
</dbReference>
<keyword evidence="4 5" id="KW-0067">ATP-binding</keyword>
<evidence type="ECO:0000256" key="3">
    <source>
        <dbReference type="ARBA" id="ARBA00022777"/>
    </source>
</evidence>
<dbReference type="GO" id="GO:0007165">
    <property type="term" value="P:signal transduction"/>
    <property type="evidence" value="ECO:0007669"/>
    <property type="project" value="TreeGrafter"/>
</dbReference>
<dbReference type="EMBL" id="JAUJYO010000014">
    <property type="protein sequence ID" value="KAK1298525.1"/>
    <property type="molecule type" value="Genomic_DNA"/>
</dbReference>
<name>A0AAV9DBD4_ACOCL</name>
<feature type="compositionally biased region" description="Basic and acidic residues" evidence="7">
    <location>
        <begin position="242"/>
        <end position="265"/>
    </location>
</feature>
<evidence type="ECO:0000256" key="6">
    <source>
        <dbReference type="RuleBase" id="RU000304"/>
    </source>
</evidence>
<proteinExistence type="inferred from homology"/>
<comment type="similarity">
    <text evidence="6">Belongs to the protein kinase superfamily.</text>
</comment>
<dbReference type="PROSITE" id="PS00107">
    <property type="entry name" value="PROTEIN_KINASE_ATP"/>
    <property type="match status" value="1"/>
</dbReference>
<evidence type="ECO:0000256" key="2">
    <source>
        <dbReference type="ARBA" id="ARBA00022741"/>
    </source>
</evidence>
<dbReference type="SUPFAM" id="SSF56112">
    <property type="entry name" value="Protein kinase-like (PK-like)"/>
    <property type="match status" value="1"/>
</dbReference>
<reference evidence="9" key="1">
    <citation type="journal article" date="2023" name="Nat. Commun.">
        <title>Diploid and tetraploid genomes of Acorus and the evolution of monocots.</title>
        <authorList>
            <person name="Ma L."/>
            <person name="Liu K.W."/>
            <person name="Li Z."/>
            <person name="Hsiao Y.Y."/>
            <person name="Qi Y."/>
            <person name="Fu T."/>
            <person name="Tang G.D."/>
            <person name="Zhang D."/>
            <person name="Sun W.H."/>
            <person name="Liu D.K."/>
            <person name="Li Y."/>
            <person name="Chen G.Z."/>
            <person name="Liu X.D."/>
            <person name="Liao X.Y."/>
            <person name="Jiang Y.T."/>
            <person name="Yu X."/>
            <person name="Hao Y."/>
            <person name="Huang J."/>
            <person name="Zhao X.W."/>
            <person name="Ke S."/>
            <person name="Chen Y.Y."/>
            <person name="Wu W.L."/>
            <person name="Hsu J.L."/>
            <person name="Lin Y.F."/>
            <person name="Huang M.D."/>
            <person name="Li C.Y."/>
            <person name="Huang L."/>
            <person name="Wang Z.W."/>
            <person name="Zhao X."/>
            <person name="Zhong W.Y."/>
            <person name="Peng D.H."/>
            <person name="Ahmad S."/>
            <person name="Lan S."/>
            <person name="Zhang J.S."/>
            <person name="Tsai W.C."/>
            <person name="Van de Peer Y."/>
            <person name="Liu Z.J."/>
        </authorList>
    </citation>
    <scope>NUCLEOTIDE SEQUENCE</scope>
    <source>
        <strain evidence="9">CP</strain>
    </source>
</reference>
<evidence type="ECO:0000256" key="7">
    <source>
        <dbReference type="SAM" id="MobiDB-lite"/>
    </source>
</evidence>
<dbReference type="InterPro" id="IPR052751">
    <property type="entry name" value="Plant_MAPKKK"/>
</dbReference>
<keyword evidence="10" id="KW-1185">Reference proteome</keyword>
<sequence length="274" mass="28224">MDSHVYGTCEWTRGRTLGRGASSAVVSLAIRRSTGHLFAVKSAELSRSADLRREHRILSSVADSPLVVSCLGEEITVEGGVHLYNLLMEYVPGGTISDEIRRRGGHLDERDACRYTSDILRGLSHLHAAGIAHCDIKGANVLLAGGAAKIADLGCARSAGDDSGQSPGRRRTWRRRSPGGRAGASGGRLGAGLRGGGNGHRPGAVAGGDGRCGGDVPDRVLGGGAGDPGEDVGRGEGVPSEVLREGSETEAHGGGADEARVRRFMSEFGGGGGR</sequence>
<dbReference type="Proteomes" id="UP001180020">
    <property type="component" value="Unassembled WGS sequence"/>
</dbReference>
<evidence type="ECO:0000259" key="8">
    <source>
        <dbReference type="PROSITE" id="PS50011"/>
    </source>
</evidence>
<accession>A0AAV9DBD4</accession>
<dbReference type="GO" id="GO:0005524">
    <property type="term" value="F:ATP binding"/>
    <property type="evidence" value="ECO:0007669"/>
    <property type="project" value="UniProtKB-UniRule"/>
</dbReference>
<keyword evidence="2 5" id="KW-0547">Nucleotide-binding</keyword>
<feature type="binding site" evidence="5">
    <location>
        <position position="41"/>
    </location>
    <ligand>
        <name>ATP</name>
        <dbReference type="ChEBI" id="CHEBI:30616"/>
    </ligand>
</feature>
<evidence type="ECO:0000256" key="5">
    <source>
        <dbReference type="PROSITE-ProRule" id="PRU10141"/>
    </source>
</evidence>
<organism evidence="9 10">
    <name type="scientific">Acorus calamus</name>
    <name type="common">Sweet flag</name>
    <dbReference type="NCBI Taxonomy" id="4465"/>
    <lineage>
        <taxon>Eukaryota</taxon>
        <taxon>Viridiplantae</taxon>
        <taxon>Streptophyta</taxon>
        <taxon>Embryophyta</taxon>
        <taxon>Tracheophyta</taxon>
        <taxon>Spermatophyta</taxon>
        <taxon>Magnoliopsida</taxon>
        <taxon>Liliopsida</taxon>
        <taxon>Acoraceae</taxon>
        <taxon>Acorus</taxon>
    </lineage>
</organism>
<dbReference type="Gene3D" id="1.10.510.10">
    <property type="entry name" value="Transferase(Phosphotransferase) domain 1"/>
    <property type="match status" value="1"/>
</dbReference>
<dbReference type="PROSITE" id="PS00108">
    <property type="entry name" value="PROTEIN_KINASE_ST"/>
    <property type="match status" value="1"/>
</dbReference>
<feature type="region of interest" description="Disordered" evidence="7">
    <location>
        <begin position="157"/>
        <end position="274"/>
    </location>
</feature>
<keyword evidence="3 9" id="KW-0418">Kinase</keyword>
<gene>
    <name evidence="9" type="primary">ANP3</name>
    <name evidence="9" type="ORF">QJS10_CPB14g00545</name>
</gene>
<dbReference type="GO" id="GO:0004674">
    <property type="term" value="F:protein serine/threonine kinase activity"/>
    <property type="evidence" value="ECO:0007669"/>
    <property type="project" value="UniProtKB-KW"/>
</dbReference>
<dbReference type="Gene3D" id="3.30.200.20">
    <property type="entry name" value="Phosphorylase Kinase, domain 1"/>
    <property type="match status" value="1"/>
</dbReference>
<reference evidence="9" key="2">
    <citation type="submission" date="2023-06" db="EMBL/GenBank/DDBJ databases">
        <authorList>
            <person name="Ma L."/>
            <person name="Liu K.-W."/>
            <person name="Li Z."/>
            <person name="Hsiao Y.-Y."/>
            <person name="Qi Y."/>
            <person name="Fu T."/>
            <person name="Tang G."/>
            <person name="Zhang D."/>
            <person name="Sun W.-H."/>
            <person name="Liu D.-K."/>
            <person name="Li Y."/>
            <person name="Chen G.-Z."/>
            <person name="Liu X.-D."/>
            <person name="Liao X.-Y."/>
            <person name="Jiang Y.-T."/>
            <person name="Yu X."/>
            <person name="Hao Y."/>
            <person name="Huang J."/>
            <person name="Zhao X.-W."/>
            <person name="Ke S."/>
            <person name="Chen Y.-Y."/>
            <person name="Wu W.-L."/>
            <person name="Hsu J.-L."/>
            <person name="Lin Y.-F."/>
            <person name="Huang M.-D."/>
            <person name="Li C.-Y."/>
            <person name="Huang L."/>
            <person name="Wang Z.-W."/>
            <person name="Zhao X."/>
            <person name="Zhong W.-Y."/>
            <person name="Peng D.-H."/>
            <person name="Ahmad S."/>
            <person name="Lan S."/>
            <person name="Zhang J.-S."/>
            <person name="Tsai W.-C."/>
            <person name="Van De Peer Y."/>
            <person name="Liu Z.-J."/>
        </authorList>
    </citation>
    <scope>NUCLEOTIDE SEQUENCE</scope>
    <source>
        <strain evidence="9">CP</strain>
        <tissue evidence="9">Leaves</tissue>
    </source>
</reference>
<evidence type="ECO:0000313" key="10">
    <source>
        <dbReference type="Proteomes" id="UP001180020"/>
    </source>
</evidence>
<dbReference type="InterPro" id="IPR017441">
    <property type="entry name" value="Protein_kinase_ATP_BS"/>
</dbReference>
<dbReference type="InterPro" id="IPR008271">
    <property type="entry name" value="Ser/Thr_kinase_AS"/>
</dbReference>
<evidence type="ECO:0000313" key="9">
    <source>
        <dbReference type="EMBL" id="KAK1298525.1"/>
    </source>
</evidence>
<dbReference type="AlphaFoldDB" id="A0AAV9DBD4"/>
<evidence type="ECO:0000256" key="1">
    <source>
        <dbReference type="ARBA" id="ARBA00022679"/>
    </source>
</evidence>
<feature type="compositionally biased region" description="Basic residues" evidence="7">
    <location>
        <begin position="168"/>
        <end position="178"/>
    </location>
</feature>
<comment type="caution">
    <text evidence="9">The sequence shown here is derived from an EMBL/GenBank/DDBJ whole genome shotgun (WGS) entry which is preliminary data.</text>
</comment>
<dbReference type="SMART" id="SM00220">
    <property type="entry name" value="S_TKc"/>
    <property type="match status" value="1"/>
</dbReference>
<dbReference type="PROSITE" id="PS50011">
    <property type="entry name" value="PROTEIN_KINASE_DOM"/>
    <property type="match status" value="1"/>
</dbReference>
<evidence type="ECO:0000256" key="4">
    <source>
        <dbReference type="ARBA" id="ARBA00022840"/>
    </source>
</evidence>
<dbReference type="Pfam" id="PF00069">
    <property type="entry name" value="Pkinase"/>
    <property type="match status" value="1"/>
</dbReference>